<evidence type="ECO:0000313" key="3">
    <source>
        <dbReference type="Proteomes" id="UP000218231"/>
    </source>
</evidence>
<sequence>MSESGVVRDSKAATVSLSSKDSEVLTTFAQAQSGSTSVEMNTEKIFVMTSWAGCSLISALIVIGLAYLIVEYPITIPHI</sequence>
<keyword evidence="1" id="KW-1133">Transmembrane helix</keyword>
<protein>
    <submittedName>
        <fullName evidence="2">Uncharacterized protein</fullName>
    </submittedName>
</protein>
<dbReference type="EMBL" id="LIAE01006806">
    <property type="protein sequence ID" value="PAV85077.1"/>
    <property type="molecule type" value="Genomic_DNA"/>
</dbReference>
<evidence type="ECO:0000313" key="2">
    <source>
        <dbReference type="EMBL" id="PAV85077.1"/>
    </source>
</evidence>
<reference evidence="2 3" key="1">
    <citation type="journal article" date="2017" name="Curr. Biol.">
        <title>Genome architecture and evolution of a unichromosomal asexual nematode.</title>
        <authorList>
            <person name="Fradin H."/>
            <person name="Zegar C."/>
            <person name="Gutwein M."/>
            <person name="Lucas J."/>
            <person name="Kovtun M."/>
            <person name="Corcoran D."/>
            <person name="Baugh L.R."/>
            <person name="Kiontke K."/>
            <person name="Gunsalus K."/>
            <person name="Fitch D.H."/>
            <person name="Piano F."/>
        </authorList>
    </citation>
    <scope>NUCLEOTIDE SEQUENCE [LARGE SCALE GENOMIC DNA]</scope>
    <source>
        <strain evidence="2">PF1309</strain>
    </source>
</reference>
<evidence type="ECO:0000256" key="1">
    <source>
        <dbReference type="SAM" id="Phobius"/>
    </source>
</evidence>
<proteinExistence type="predicted"/>
<keyword evidence="1" id="KW-0472">Membrane</keyword>
<comment type="caution">
    <text evidence="2">The sequence shown here is derived from an EMBL/GenBank/DDBJ whole genome shotgun (WGS) entry which is preliminary data.</text>
</comment>
<dbReference type="AlphaFoldDB" id="A0A2A2LGA5"/>
<organism evidence="2 3">
    <name type="scientific">Diploscapter pachys</name>
    <dbReference type="NCBI Taxonomy" id="2018661"/>
    <lineage>
        <taxon>Eukaryota</taxon>
        <taxon>Metazoa</taxon>
        <taxon>Ecdysozoa</taxon>
        <taxon>Nematoda</taxon>
        <taxon>Chromadorea</taxon>
        <taxon>Rhabditida</taxon>
        <taxon>Rhabditina</taxon>
        <taxon>Rhabditomorpha</taxon>
        <taxon>Rhabditoidea</taxon>
        <taxon>Rhabditidae</taxon>
        <taxon>Diploscapter</taxon>
    </lineage>
</organism>
<keyword evidence="1" id="KW-0812">Transmembrane</keyword>
<dbReference type="Proteomes" id="UP000218231">
    <property type="component" value="Unassembled WGS sequence"/>
</dbReference>
<gene>
    <name evidence="2" type="ORF">WR25_04504</name>
</gene>
<name>A0A2A2LGA5_9BILA</name>
<feature type="transmembrane region" description="Helical" evidence="1">
    <location>
        <begin position="45"/>
        <end position="70"/>
    </location>
</feature>
<keyword evidence="3" id="KW-1185">Reference proteome</keyword>
<accession>A0A2A2LGA5</accession>